<evidence type="ECO:0000256" key="6">
    <source>
        <dbReference type="SAM" id="MobiDB-lite"/>
    </source>
</evidence>
<dbReference type="STRING" id="660517.SAMN04487946_10322"/>
<comment type="similarity">
    <text evidence="1 5">Belongs to the eukaryotic ribosomal protein eL21 family.</text>
</comment>
<evidence type="ECO:0000256" key="4">
    <source>
        <dbReference type="ARBA" id="ARBA00035219"/>
    </source>
</evidence>
<keyword evidence="8" id="KW-1185">Reference proteome</keyword>
<dbReference type="HAMAP" id="MF_00369">
    <property type="entry name" value="Ribosomal_eL21"/>
    <property type="match status" value="1"/>
</dbReference>
<dbReference type="NCBIfam" id="NF003303">
    <property type="entry name" value="PRK04306.1"/>
    <property type="match status" value="1"/>
</dbReference>
<evidence type="ECO:0000256" key="3">
    <source>
        <dbReference type="ARBA" id="ARBA00023274"/>
    </source>
</evidence>
<proteinExistence type="inferred from homology"/>
<evidence type="ECO:0000313" key="8">
    <source>
        <dbReference type="Proteomes" id="UP000199170"/>
    </source>
</evidence>
<evidence type="ECO:0000256" key="1">
    <source>
        <dbReference type="ARBA" id="ARBA00008427"/>
    </source>
</evidence>
<dbReference type="AlphaFoldDB" id="A0A1H3F0C5"/>
<dbReference type="PROSITE" id="PS01171">
    <property type="entry name" value="RIBOSOMAL_L21E"/>
    <property type="match status" value="1"/>
</dbReference>
<accession>A0A1H3F0C5</accession>
<dbReference type="InterPro" id="IPR036948">
    <property type="entry name" value="Ribosomal_eL21_sf"/>
</dbReference>
<organism evidence="7 8">
    <name type="scientific">Halobellus clavatus</name>
    <dbReference type="NCBI Taxonomy" id="660517"/>
    <lineage>
        <taxon>Archaea</taxon>
        <taxon>Methanobacteriati</taxon>
        <taxon>Methanobacteriota</taxon>
        <taxon>Stenosarchaea group</taxon>
        <taxon>Halobacteria</taxon>
        <taxon>Halobacteriales</taxon>
        <taxon>Haloferacaceae</taxon>
        <taxon>Halobellus</taxon>
    </lineage>
</organism>
<dbReference type="InterPro" id="IPR008991">
    <property type="entry name" value="Translation_prot_SH3-like_sf"/>
</dbReference>
<dbReference type="Pfam" id="PF01157">
    <property type="entry name" value="Ribosomal_L21e"/>
    <property type="match status" value="1"/>
</dbReference>
<dbReference type="InterPro" id="IPR018259">
    <property type="entry name" value="Ribosomal_eL21_CS"/>
</dbReference>
<dbReference type="GO" id="GO:0006412">
    <property type="term" value="P:translation"/>
    <property type="evidence" value="ECO:0007669"/>
    <property type="project" value="UniProtKB-UniRule"/>
</dbReference>
<dbReference type="SUPFAM" id="SSF50104">
    <property type="entry name" value="Translation proteins SH3-like domain"/>
    <property type="match status" value="1"/>
</dbReference>
<feature type="compositionally biased region" description="Basic residues" evidence="6">
    <location>
        <begin position="11"/>
        <end position="21"/>
    </location>
</feature>
<gene>
    <name evidence="5" type="primary">rpl21e</name>
    <name evidence="7" type="ORF">SAMN04487946_10322</name>
</gene>
<keyword evidence="2 5" id="KW-0689">Ribosomal protein</keyword>
<protein>
    <recommendedName>
        <fullName evidence="4 5">Large ribosomal subunit protein eL21</fullName>
    </recommendedName>
</protein>
<name>A0A1H3F0C5_9EURY</name>
<dbReference type="InterPro" id="IPR001147">
    <property type="entry name" value="Ribosomal_eL21"/>
</dbReference>
<dbReference type="GO" id="GO:0005840">
    <property type="term" value="C:ribosome"/>
    <property type="evidence" value="ECO:0007669"/>
    <property type="project" value="UniProtKB-KW"/>
</dbReference>
<feature type="region of interest" description="Disordered" evidence="6">
    <location>
        <begin position="1"/>
        <end position="63"/>
    </location>
</feature>
<dbReference type="Gene3D" id="2.30.30.70">
    <property type="entry name" value="Ribosomal protein L21"/>
    <property type="match status" value="1"/>
</dbReference>
<evidence type="ECO:0000256" key="5">
    <source>
        <dbReference type="HAMAP-Rule" id="MF_00369"/>
    </source>
</evidence>
<dbReference type="GO" id="GO:0003735">
    <property type="term" value="F:structural constituent of ribosome"/>
    <property type="evidence" value="ECO:0007669"/>
    <property type="project" value="InterPro"/>
</dbReference>
<dbReference type="Proteomes" id="UP000199170">
    <property type="component" value="Unassembled WGS sequence"/>
</dbReference>
<sequence length="96" mass="10554">MPSSNGPLHGTRGKLSNKPRNRGTSPPQRSIAEYDEGQKVHLKIDPSAQDGRFHPRFNGHTGEVIGKQGRAFKVRIVDGGKEKTIIAHPAHLRAQE</sequence>
<dbReference type="OrthoDB" id="6295at2157"/>
<reference evidence="8" key="1">
    <citation type="submission" date="2016-10" db="EMBL/GenBank/DDBJ databases">
        <authorList>
            <person name="Varghese N."/>
            <person name="Submissions S."/>
        </authorList>
    </citation>
    <scope>NUCLEOTIDE SEQUENCE [LARGE SCALE GENOMIC DNA]</scope>
    <source>
        <strain evidence="8">CGMCC 1.10118</strain>
    </source>
</reference>
<dbReference type="InterPro" id="IPR022856">
    <property type="entry name" value="Ribosomal_eL21_arc"/>
</dbReference>
<evidence type="ECO:0000256" key="2">
    <source>
        <dbReference type="ARBA" id="ARBA00022980"/>
    </source>
</evidence>
<dbReference type="RefSeq" id="WP_089766172.1">
    <property type="nucleotide sequence ID" value="NZ_FNPB01000003.1"/>
</dbReference>
<dbReference type="GO" id="GO:1990904">
    <property type="term" value="C:ribonucleoprotein complex"/>
    <property type="evidence" value="ECO:0007669"/>
    <property type="project" value="UniProtKB-KW"/>
</dbReference>
<dbReference type="EMBL" id="FNPB01000003">
    <property type="protein sequence ID" value="SDX83614.1"/>
    <property type="molecule type" value="Genomic_DNA"/>
</dbReference>
<keyword evidence="3 5" id="KW-0687">Ribonucleoprotein</keyword>
<evidence type="ECO:0000313" key="7">
    <source>
        <dbReference type="EMBL" id="SDX83614.1"/>
    </source>
</evidence>